<dbReference type="PANTHER" id="PTHR36964">
    <property type="entry name" value="PROTEIN-METHIONINE-SULFOXIDE REDUCTASE HEME-BINDING SUBUNIT MSRQ"/>
    <property type="match status" value="1"/>
</dbReference>
<evidence type="ECO:0000256" key="2">
    <source>
        <dbReference type="ARBA" id="ARBA00022448"/>
    </source>
</evidence>
<keyword evidence="7" id="KW-0349">Heme</keyword>
<dbReference type="GO" id="GO:0030091">
    <property type="term" value="P:protein repair"/>
    <property type="evidence" value="ECO:0007669"/>
    <property type="project" value="UniProtKB-UniRule"/>
</dbReference>
<dbReference type="RefSeq" id="WP_212685615.1">
    <property type="nucleotide sequence ID" value="NZ_JAGSPM010000014.1"/>
</dbReference>
<evidence type="ECO:0000313" key="9">
    <source>
        <dbReference type="EMBL" id="MBR7748290.1"/>
    </source>
</evidence>
<protein>
    <recommendedName>
        <fullName evidence="7">Protein-methionine-sulfoxide reductase heme-binding subunit MsrQ</fullName>
    </recommendedName>
    <alternativeName>
        <fullName evidence="7">Flavocytochrome MsrQ</fullName>
    </alternativeName>
</protein>
<organism evidence="9 10">
    <name type="scientific">Undibacterium baiyunense</name>
    <dbReference type="NCBI Taxonomy" id="2828731"/>
    <lineage>
        <taxon>Bacteria</taxon>
        <taxon>Pseudomonadati</taxon>
        <taxon>Pseudomonadota</taxon>
        <taxon>Betaproteobacteria</taxon>
        <taxon>Burkholderiales</taxon>
        <taxon>Oxalobacteraceae</taxon>
        <taxon>Undibacterium</taxon>
    </lineage>
</organism>
<evidence type="ECO:0000256" key="7">
    <source>
        <dbReference type="HAMAP-Rule" id="MF_01207"/>
    </source>
</evidence>
<evidence type="ECO:0000256" key="5">
    <source>
        <dbReference type="ARBA" id="ARBA00023004"/>
    </source>
</evidence>
<keyword evidence="2 7" id="KW-0813">Transport</keyword>
<proteinExistence type="inferred from homology"/>
<keyword evidence="7" id="KW-0288">FMN</keyword>
<evidence type="ECO:0000259" key="8">
    <source>
        <dbReference type="Pfam" id="PF01794"/>
    </source>
</evidence>
<keyword evidence="5 7" id="KW-0408">Iron</keyword>
<feature type="transmembrane region" description="Helical" evidence="7">
    <location>
        <begin position="12"/>
        <end position="34"/>
    </location>
</feature>
<dbReference type="HAMAP" id="MF_01207">
    <property type="entry name" value="MsrQ"/>
    <property type="match status" value="1"/>
</dbReference>
<dbReference type="EMBL" id="JAGSPM010000014">
    <property type="protein sequence ID" value="MBR7748290.1"/>
    <property type="molecule type" value="Genomic_DNA"/>
</dbReference>
<comment type="cofactor">
    <cofactor evidence="7">
        <name>FMN</name>
        <dbReference type="ChEBI" id="CHEBI:58210"/>
    </cofactor>
    <text evidence="7">Binds 1 FMN per subunit.</text>
</comment>
<feature type="transmembrane region" description="Helical" evidence="7">
    <location>
        <begin position="153"/>
        <end position="172"/>
    </location>
</feature>
<keyword evidence="7" id="KW-1003">Cell membrane</keyword>
<comment type="cofactor">
    <cofactor evidence="7">
        <name>heme b</name>
        <dbReference type="ChEBI" id="CHEBI:60344"/>
    </cofactor>
    <text evidence="7">Binds 1 heme b (iron(II)-protoporphyrin IX) group per subunit.</text>
</comment>
<evidence type="ECO:0000313" key="10">
    <source>
        <dbReference type="Proteomes" id="UP000680158"/>
    </source>
</evidence>
<comment type="similarity">
    <text evidence="7">Belongs to the MsrQ family.</text>
</comment>
<dbReference type="GO" id="GO:0010181">
    <property type="term" value="F:FMN binding"/>
    <property type="evidence" value="ECO:0007669"/>
    <property type="project" value="UniProtKB-UniRule"/>
</dbReference>
<keyword evidence="7" id="KW-0249">Electron transport</keyword>
<dbReference type="PANTHER" id="PTHR36964:SF1">
    <property type="entry name" value="PROTEIN-METHIONINE-SULFOXIDE REDUCTASE HEME-BINDING SUBUNIT MSRQ"/>
    <property type="match status" value="1"/>
</dbReference>
<evidence type="ECO:0000256" key="3">
    <source>
        <dbReference type="ARBA" id="ARBA00022692"/>
    </source>
</evidence>
<keyword evidence="7" id="KW-0479">Metal-binding</keyword>
<feature type="transmembrane region" description="Helical" evidence="7">
    <location>
        <begin position="54"/>
        <end position="72"/>
    </location>
</feature>
<keyword evidence="4 7" id="KW-1133">Transmembrane helix</keyword>
<comment type="function">
    <text evidence="7">Part of the MsrPQ system that repairs oxidized periplasmic proteins containing methionine sulfoxide residues (Met-O), using respiratory chain electrons. Thus protects these proteins from oxidative-stress damage caused by reactive species of oxygen and chlorine generated by the host defense mechanisms. MsrPQ is essential for the maintenance of envelope integrity under bleach stress, rescuing a wide series of structurally unrelated periplasmic proteins from methionine oxidation. MsrQ provides electrons for reduction to the reductase catalytic subunit MsrP, using the quinone pool of the respiratory chain.</text>
</comment>
<comment type="subcellular location">
    <subcellularLocation>
        <location evidence="7">Cell membrane</location>
        <topology evidence="7">Multi-pass membrane protein</topology>
    </subcellularLocation>
    <subcellularLocation>
        <location evidence="1">Membrane</location>
        <topology evidence="1">Multi-pass membrane protein</topology>
    </subcellularLocation>
</comment>
<dbReference type="GO" id="GO:0046872">
    <property type="term" value="F:metal ion binding"/>
    <property type="evidence" value="ECO:0007669"/>
    <property type="project" value="UniProtKB-KW"/>
</dbReference>
<feature type="domain" description="Ferric oxidoreductase" evidence="8">
    <location>
        <begin position="51"/>
        <end position="165"/>
    </location>
</feature>
<evidence type="ECO:0000256" key="6">
    <source>
        <dbReference type="ARBA" id="ARBA00023136"/>
    </source>
</evidence>
<dbReference type="GO" id="GO:0020037">
    <property type="term" value="F:heme binding"/>
    <property type="evidence" value="ECO:0007669"/>
    <property type="project" value="UniProtKB-UniRule"/>
</dbReference>
<comment type="caution">
    <text evidence="9">The sequence shown here is derived from an EMBL/GenBank/DDBJ whole genome shotgun (WGS) entry which is preliminary data.</text>
</comment>
<dbReference type="GO" id="GO:0005886">
    <property type="term" value="C:plasma membrane"/>
    <property type="evidence" value="ECO:0007669"/>
    <property type="project" value="UniProtKB-SubCell"/>
</dbReference>
<reference evidence="9 10" key="1">
    <citation type="submission" date="2021-04" db="EMBL/GenBank/DDBJ databases">
        <title>novel species isolated from subtropical streams in China.</title>
        <authorList>
            <person name="Lu H."/>
        </authorList>
    </citation>
    <scope>NUCLEOTIDE SEQUENCE [LARGE SCALE GENOMIC DNA]</scope>
    <source>
        <strain evidence="9 10">BYS107W</strain>
    </source>
</reference>
<dbReference type="GO" id="GO:0016679">
    <property type="term" value="F:oxidoreductase activity, acting on diphenols and related substances as donors"/>
    <property type="evidence" value="ECO:0007669"/>
    <property type="project" value="TreeGrafter"/>
</dbReference>
<dbReference type="AlphaFoldDB" id="A0A941DIN8"/>
<feature type="transmembrane region" description="Helical" evidence="7">
    <location>
        <begin position="178"/>
        <end position="199"/>
    </location>
</feature>
<dbReference type="Pfam" id="PF01794">
    <property type="entry name" value="Ferric_reduct"/>
    <property type="match status" value="1"/>
</dbReference>
<accession>A0A941DIN8</accession>
<keyword evidence="6 7" id="KW-0472">Membrane</keyword>
<evidence type="ECO:0000256" key="4">
    <source>
        <dbReference type="ARBA" id="ARBA00022989"/>
    </source>
</evidence>
<dbReference type="InterPro" id="IPR013130">
    <property type="entry name" value="Fe3_Rdtase_TM_dom"/>
</dbReference>
<feature type="transmembrane region" description="Helical" evidence="7">
    <location>
        <begin position="84"/>
        <end position="102"/>
    </location>
</feature>
<keyword evidence="7" id="KW-0285">Flavoprotein</keyword>
<keyword evidence="10" id="KW-1185">Reference proteome</keyword>
<sequence>MLTIKSLSPRQLFWCRVIVFVLALLPFLRLVYAVYQDALGANPLEFITRNTGDWALYFLCISLAITPLRKILEWHWLIRLRRMLGLYAFFYASLHFLTFLWFDHFFDLSDMWLDVVKRPFITVGFVAFVLLLPLALTSNQWMIRQLGGKQWQLLHRLVYLIAPLGVLHYFWMKAGKNLLLQPLLFAVLVGGLLGVRLYWRLQSRMKR</sequence>
<comment type="subunit">
    <text evidence="7">Heterodimer of a catalytic subunit (MsrP) and a heme-binding subunit (MsrQ).</text>
</comment>
<evidence type="ECO:0000256" key="1">
    <source>
        <dbReference type="ARBA" id="ARBA00004141"/>
    </source>
</evidence>
<gene>
    <name evidence="7" type="primary">msrQ</name>
    <name evidence="9" type="ORF">KDM92_17025</name>
</gene>
<dbReference type="GO" id="GO:0009055">
    <property type="term" value="F:electron transfer activity"/>
    <property type="evidence" value="ECO:0007669"/>
    <property type="project" value="UniProtKB-UniRule"/>
</dbReference>
<keyword evidence="3 7" id="KW-0812">Transmembrane</keyword>
<feature type="transmembrane region" description="Helical" evidence="7">
    <location>
        <begin position="122"/>
        <end position="141"/>
    </location>
</feature>
<dbReference type="Proteomes" id="UP000680158">
    <property type="component" value="Unassembled WGS sequence"/>
</dbReference>
<dbReference type="InterPro" id="IPR022837">
    <property type="entry name" value="MsrQ-like"/>
</dbReference>
<name>A0A941DIN8_9BURK</name>